<dbReference type="AlphaFoldDB" id="A0A9D3AJL8"/>
<evidence type="ECO:0000259" key="2">
    <source>
        <dbReference type="PROSITE" id="PS50943"/>
    </source>
</evidence>
<keyword evidence="1" id="KW-0238">DNA-binding</keyword>
<feature type="domain" description="HTH cro/C1-type" evidence="2">
    <location>
        <begin position="10"/>
        <end position="65"/>
    </location>
</feature>
<dbReference type="CDD" id="cd00093">
    <property type="entry name" value="HTH_XRE"/>
    <property type="match status" value="1"/>
</dbReference>
<dbReference type="SUPFAM" id="SSF51182">
    <property type="entry name" value="RmlC-like cupins"/>
    <property type="match status" value="1"/>
</dbReference>
<dbReference type="GO" id="GO:0003677">
    <property type="term" value="F:DNA binding"/>
    <property type="evidence" value="ECO:0007669"/>
    <property type="project" value="UniProtKB-KW"/>
</dbReference>
<dbReference type="PANTHER" id="PTHR46797">
    <property type="entry name" value="HTH-TYPE TRANSCRIPTIONAL REGULATOR"/>
    <property type="match status" value="1"/>
</dbReference>
<accession>A0A9D3AJL8</accession>
<dbReference type="InterPro" id="IPR011051">
    <property type="entry name" value="RmlC_Cupin_sf"/>
</dbReference>
<dbReference type="PROSITE" id="PS50943">
    <property type="entry name" value="HTH_CROC1"/>
    <property type="match status" value="1"/>
</dbReference>
<dbReference type="GO" id="GO:0005829">
    <property type="term" value="C:cytosol"/>
    <property type="evidence" value="ECO:0007669"/>
    <property type="project" value="TreeGrafter"/>
</dbReference>
<evidence type="ECO:0000313" key="4">
    <source>
        <dbReference type="Proteomes" id="UP000813420"/>
    </source>
</evidence>
<dbReference type="SMART" id="SM00530">
    <property type="entry name" value="HTH_XRE"/>
    <property type="match status" value="1"/>
</dbReference>
<dbReference type="RefSeq" id="WP_277272047.1">
    <property type="nucleotide sequence ID" value="NZ_DYXE01000056.1"/>
</dbReference>
<organism evidence="3 4">
    <name type="scientific">Merdimonas faecis</name>
    <dbReference type="NCBI Taxonomy" id="1653435"/>
    <lineage>
        <taxon>Bacteria</taxon>
        <taxon>Bacillati</taxon>
        <taxon>Bacillota</taxon>
        <taxon>Clostridia</taxon>
        <taxon>Lachnospirales</taxon>
        <taxon>Lachnospiraceae</taxon>
        <taxon>Merdimonas</taxon>
    </lineage>
</organism>
<dbReference type="InterPro" id="IPR010982">
    <property type="entry name" value="Lambda_DNA-bd_dom_sf"/>
</dbReference>
<protein>
    <submittedName>
        <fullName evidence="3">Cupin domain-containing protein</fullName>
    </submittedName>
</protein>
<sequence>MEDINLGARVRQFRNMRGLSLRELAARAGTTPSMLSQMENNGVNPSINTLKSLAAALQVPLFKFFQDENKEEKVIVRKGKYKIIGRPEEEVVYQLLTPDVSSMIEFCSMTVPPGQVSSEREMEHAGEEVAYVMAGAVRIYMEGKEYELGEGDCVRIPPQCPHRWENHEEEEAKVIFAITPPSF</sequence>
<dbReference type="Pfam" id="PF01381">
    <property type="entry name" value="HTH_3"/>
    <property type="match status" value="1"/>
</dbReference>
<comment type="caution">
    <text evidence="3">The sequence shown here is derived from an EMBL/GenBank/DDBJ whole genome shotgun (WGS) entry which is preliminary data.</text>
</comment>
<dbReference type="Gene3D" id="2.60.120.10">
    <property type="entry name" value="Jelly Rolls"/>
    <property type="match status" value="1"/>
</dbReference>
<dbReference type="Proteomes" id="UP000813420">
    <property type="component" value="Unassembled WGS sequence"/>
</dbReference>
<name>A0A9D3AJL8_9FIRM</name>
<dbReference type="Gene3D" id="1.10.260.40">
    <property type="entry name" value="lambda repressor-like DNA-binding domains"/>
    <property type="match status" value="1"/>
</dbReference>
<reference evidence="3" key="2">
    <citation type="submission" date="2021-09" db="EMBL/GenBank/DDBJ databases">
        <authorList>
            <person name="Gilroy R."/>
        </authorList>
    </citation>
    <scope>NUCLEOTIDE SEQUENCE</scope>
    <source>
        <strain evidence="3">USAMLcec4-12693</strain>
    </source>
</reference>
<dbReference type="GO" id="GO:0003700">
    <property type="term" value="F:DNA-binding transcription factor activity"/>
    <property type="evidence" value="ECO:0007669"/>
    <property type="project" value="TreeGrafter"/>
</dbReference>
<reference evidence="3" key="1">
    <citation type="journal article" date="2021" name="PeerJ">
        <title>Extensive microbial diversity within the chicken gut microbiome revealed by metagenomics and culture.</title>
        <authorList>
            <person name="Gilroy R."/>
            <person name="Ravi A."/>
            <person name="Getino M."/>
            <person name="Pursley I."/>
            <person name="Horton D.L."/>
            <person name="Alikhan N.F."/>
            <person name="Baker D."/>
            <person name="Gharbi K."/>
            <person name="Hall N."/>
            <person name="Watson M."/>
            <person name="Adriaenssens E.M."/>
            <person name="Foster-Nyarko E."/>
            <person name="Jarju S."/>
            <person name="Secka A."/>
            <person name="Antonio M."/>
            <person name="Oren A."/>
            <person name="Chaudhuri R.R."/>
            <person name="La Ragione R."/>
            <person name="Hildebrand F."/>
            <person name="Pallen M.J."/>
        </authorList>
    </citation>
    <scope>NUCLEOTIDE SEQUENCE</scope>
    <source>
        <strain evidence="3">USAMLcec4-12693</strain>
    </source>
</reference>
<evidence type="ECO:0000313" key="3">
    <source>
        <dbReference type="EMBL" id="HJH49906.1"/>
    </source>
</evidence>
<proteinExistence type="predicted"/>
<dbReference type="SUPFAM" id="SSF47413">
    <property type="entry name" value="lambda repressor-like DNA-binding domains"/>
    <property type="match status" value="1"/>
</dbReference>
<dbReference type="InterPro" id="IPR014710">
    <property type="entry name" value="RmlC-like_jellyroll"/>
</dbReference>
<gene>
    <name evidence="3" type="ORF">K8V39_06550</name>
</gene>
<dbReference type="PANTHER" id="PTHR46797:SF19">
    <property type="entry name" value="BLL2473 PROTEIN"/>
    <property type="match status" value="1"/>
</dbReference>
<dbReference type="CDD" id="cd02209">
    <property type="entry name" value="cupin_XRE_C"/>
    <property type="match status" value="1"/>
</dbReference>
<dbReference type="InterPro" id="IPR001387">
    <property type="entry name" value="Cro/C1-type_HTH"/>
</dbReference>
<dbReference type="Pfam" id="PF07883">
    <property type="entry name" value="Cupin_2"/>
    <property type="match status" value="1"/>
</dbReference>
<dbReference type="InterPro" id="IPR013096">
    <property type="entry name" value="Cupin_2"/>
</dbReference>
<evidence type="ECO:0000256" key="1">
    <source>
        <dbReference type="ARBA" id="ARBA00023125"/>
    </source>
</evidence>
<dbReference type="EMBL" id="DYXE01000056">
    <property type="protein sequence ID" value="HJH49906.1"/>
    <property type="molecule type" value="Genomic_DNA"/>
</dbReference>
<dbReference type="InterPro" id="IPR050807">
    <property type="entry name" value="TransReg_Diox_bact_type"/>
</dbReference>